<comment type="caution">
    <text evidence="2">The sequence shown here is derived from an EMBL/GenBank/DDBJ whole genome shotgun (WGS) entry which is preliminary data.</text>
</comment>
<dbReference type="Pfam" id="PF06172">
    <property type="entry name" value="Cupin_5"/>
    <property type="match status" value="1"/>
</dbReference>
<dbReference type="SUPFAM" id="SSF51182">
    <property type="entry name" value="RmlC-like cupins"/>
    <property type="match status" value="1"/>
</dbReference>
<protein>
    <recommendedName>
        <fullName evidence="1">DUF985 domain-containing protein</fullName>
    </recommendedName>
</protein>
<dbReference type="Proteomes" id="UP001141327">
    <property type="component" value="Unassembled WGS sequence"/>
</dbReference>
<feature type="domain" description="DUF985" evidence="1">
    <location>
        <begin position="10"/>
        <end position="140"/>
    </location>
</feature>
<gene>
    <name evidence="2" type="ORF">PAPYR_3194</name>
</gene>
<dbReference type="Gene3D" id="2.60.120.10">
    <property type="entry name" value="Jelly Rolls"/>
    <property type="match status" value="1"/>
</dbReference>
<dbReference type="InterPro" id="IPR011051">
    <property type="entry name" value="RmlC_Cupin_sf"/>
</dbReference>
<evidence type="ECO:0000313" key="2">
    <source>
        <dbReference type="EMBL" id="KAJ4460562.1"/>
    </source>
</evidence>
<name>A0ABQ8US56_9EUKA</name>
<dbReference type="InterPro" id="IPR014710">
    <property type="entry name" value="RmlC-like_jellyroll"/>
</dbReference>
<dbReference type="InterPro" id="IPR039935">
    <property type="entry name" value="YML079W-like"/>
</dbReference>
<dbReference type="CDD" id="cd06121">
    <property type="entry name" value="cupin_YML079wp"/>
    <property type="match status" value="1"/>
</dbReference>
<proteinExistence type="predicted"/>
<accession>A0ABQ8US56</accession>
<evidence type="ECO:0000313" key="3">
    <source>
        <dbReference type="Proteomes" id="UP001141327"/>
    </source>
</evidence>
<sequence>MLTQHDAEGLVARYQMDPHPEGGFYKQLYLGQTEGQPDGRPMFSTIIYLMEKGKMSAFHSVTMDELWNYHSGLPVVIVELLPEGKTRESILGCGVGQVPQIVMRAGSMFGAYPLDDHSGSDYSFLGCVCVPAFRFSDWNMPPRATLLAMYPQPEARAIIEKLTYP</sequence>
<dbReference type="EMBL" id="JAPMOS010000012">
    <property type="protein sequence ID" value="KAJ4460562.1"/>
    <property type="molecule type" value="Genomic_DNA"/>
</dbReference>
<dbReference type="PANTHER" id="PTHR33387">
    <property type="entry name" value="RMLC-LIKE JELLY ROLL FOLD PROTEIN"/>
    <property type="match status" value="1"/>
</dbReference>
<dbReference type="InterPro" id="IPR009327">
    <property type="entry name" value="Cupin_DUF985"/>
</dbReference>
<keyword evidence="3" id="KW-1185">Reference proteome</keyword>
<dbReference type="PANTHER" id="PTHR33387:SF3">
    <property type="entry name" value="DUF985 DOMAIN-CONTAINING PROTEIN"/>
    <property type="match status" value="1"/>
</dbReference>
<evidence type="ECO:0000259" key="1">
    <source>
        <dbReference type="Pfam" id="PF06172"/>
    </source>
</evidence>
<organism evidence="2 3">
    <name type="scientific">Paratrimastix pyriformis</name>
    <dbReference type="NCBI Taxonomy" id="342808"/>
    <lineage>
        <taxon>Eukaryota</taxon>
        <taxon>Metamonada</taxon>
        <taxon>Preaxostyla</taxon>
        <taxon>Paratrimastigidae</taxon>
        <taxon>Paratrimastix</taxon>
    </lineage>
</organism>
<reference evidence="2" key="1">
    <citation type="journal article" date="2022" name="bioRxiv">
        <title>Genomics of Preaxostyla Flagellates Illuminates Evolutionary Transitions and the Path Towards Mitochondrial Loss.</title>
        <authorList>
            <person name="Novak L.V.F."/>
            <person name="Treitli S.C."/>
            <person name="Pyrih J."/>
            <person name="Halakuc P."/>
            <person name="Pipaliya S.V."/>
            <person name="Vacek V."/>
            <person name="Brzon O."/>
            <person name="Soukal P."/>
            <person name="Eme L."/>
            <person name="Dacks J.B."/>
            <person name="Karnkowska A."/>
            <person name="Elias M."/>
            <person name="Hampl V."/>
        </authorList>
    </citation>
    <scope>NUCLEOTIDE SEQUENCE</scope>
    <source>
        <strain evidence="2">RCP-MX</strain>
    </source>
</reference>